<evidence type="ECO:0000313" key="7">
    <source>
        <dbReference type="EMBL" id="CAL1529725.1"/>
    </source>
</evidence>
<feature type="region of interest" description="Disordered" evidence="4">
    <location>
        <begin position="193"/>
        <end position="212"/>
    </location>
</feature>
<dbReference type="Pfam" id="PF00076">
    <property type="entry name" value="RRM_1"/>
    <property type="match status" value="1"/>
</dbReference>
<dbReference type="AlphaFoldDB" id="A0AAV2H812"/>
<dbReference type="InterPro" id="IPR002075">
    <property type="entry name" value="NTF2_dom"/>
</dbReference>
<dbReference type="SUPFAM" id="SSF54928">
    <property type="entry name" value="RNA-binding domain, RBD"/>
    <property type="match status" value="1"/>
</dbReference>
<dbReference type="InterPro" id="IPR012677">
    <property type="entry name" value="Nucleotide-bd_a/b_plait_sf"/>
</dbReference>
<keyword evidence="8" id="KW-1185">Reference proteome</keyword>
<evidence type="ECO:0000313" key="8">
    <source>
        <dbReference type="Proteomes" id="UP001497497"/>
    </source>
</evidence>
<organism evidence="7 8">
    <name type="scientific">Lymnaea stagnalis</name>
    <name type="common">Great pond snail</name>
    <name type="synonym">Helix stagnalis</name>
    <dbReference type="NCBI Taxonomy" id="6523"/>
    <lineage>
        <taxon>Eukaryota</taxon>
        <taxon>Metazoa</taxon>
        <taxon>Spiralia</taxon>
        <taxon>Lophotrochozoa</taxon>
        <taxon>Mollusca</taxon>
        <taxon>Gastropoda</taxon>
        <taxon>Heterobranchia</taxon>
        <taxon>Euthyneura</taxon>
        <taxon>Panpulmonata</taxon>
        <taxon>Hygrophila</taxon>
        <taxon>Lymnaeoidea</taxon>
        <taxon>Lymnaeidae</taxon>
        <taxon>Lymnaea</taxon>
    </lineage>
</organism>
<dbReference type="Pfam" id="PF02136">
    <property type="entry name" value="NTF2"/>
    <property type="match status" value="1"/>
</dbReference>
<dbReference type="PANTHER" id="PTHR10693">
    <property type="entry name" value="RAS GTPASE-ACTIVATING PROTEIN-BINDING PROTEIN"/>
    <property type="match status" value="1"/>
</dbReference>
<proteinExistence type="predicted"/>
<feature type="domain" description="RRM" evidence="5">
    <location>
        <begin position="373"/>
        <end position="454"/>
    </location>
</feature>
<protein>
    <recommendedName>
        <fullName evidence="9">Ras GTPase-activating protein-binding protein 2</fullName>
    </recommendedName>
</protein>
<evidence type="ECO:0000259" key="6">
    <source>
        <dbReference type="PROSITE" id="PS50177"/>
    </source>
</evidence>
<feature type="region of interest" description="Disordered" evidence="4">
    <location>
        <begin position="445"/>
        <end position="530"/>
    </location>
</feature>
<dbReference type="GO" id="GO:0005829">
    <property type="term" value="C:cytosol"/>
    <property type="evidence" value="ECO:0007669"/>
    <property type="project" value="TreeGrafter"/>
</dbReference>
<dbReference type="Gene3D" id="3.10.450.50">
    <property type="match status" value="1"/>
</dbReference>
<dbReference type="InterPro" id="IPR032710">
    <property type="entry name" value="NTF2-like_dom_sf"/>
</dbReference>
<dbReference type="PANTHER" id="PTHR10693:SF20">
    <property type="entry name" value="AT27578P"/>
    <property type="match status" value="1"/>
</dbReference>
<dbReference type="FunFam" id="3.10.450.50:FF:000010">
    <property type="entry name" value="Ras GTPase-activating protein-binding protein"/>
    <property type="match status" value="1"/>
</dbReference>
<evidence type="ECO:0000256" key="1">
    <source>
        <dbReference type="ARBA" id="ARBA00004210"/>
    </source>
</evidence>
<feature type="compositionally biased region" description="Polar residues" evidence="4">
    <location>
        <begin position="506"/>
        <end position="517"/>
    </location>
</feature>
<keyword evidence="2 3" id="KW-0694">RNA-binding</keyword>
<feature type="compositionally biased region" description="Pro residues" evidence="4">
    <location>
        <begin position="287"/>
        <end position="303"/>
    </location>
</feature>
<evidence type="ECO:0008006" key="9">
    <source>
        <dbReference type="Google" id="ProtNLM"/>
    </source>
</evidence>
<gene>
    <name evidence="7" type="ORF">GSLYS_00003880001</name>
</gene>
<dbReference type="GO" id="GO:0003729">
    <property type="term" value="F:mRNA binding"/>
    <property type="evidence" value="ECO:0007669"/>
    <property type="project" value="TreeGrafter"/>
</dbReference>
<dbReference type="CDD" id="cd00780">
    <property type="entry name" value="NTF2"/>
    <property type="match status" value="1"/>
</dbReference>
<comment type="subcellular location">
    <subcellularLocation>
        <location evidence="1">Cytoplasm</location>
        <location evidence="1">Stress granule</location>
    </subcellularLocation>
</comment>
<feature type="compositionally biased region" description="Polar residues" evidence="4">
    <location>
        <begin position="311"/>
        <end position="321"/>
    </location>
</feature>
<comment type="caution">
    <text evidence="7">The sequence shown here is derived from an EMBL/GenBank/DDBJ whole genome shotgun (WGS) entry which is preliminary data.</text>
</comment>
<dbReference type="InterPro" id="IPR039539">
    <property type="entry name" value="Ras_GTPase_bind_prot"/>
</dbReference>
<dbReference type="GO" id="GO:1990904">
    <property type="term" value="C:ribonucleoprotein complex"/>
    <property type="evidence" value="ECO:0007669"/>
    <property type="project" value="TreeGrafter"/>
</dbReference>
<evidence type="ECO:0000256" key="2">
    <source>
        <dbReference type="ARBA" id="ARBA00022884"/>
    </source>
</evidence>
<name>A0AAV2H812_LYMST</name>
<feature type="region of interest" description="Disordered" evidence="4">
    <location>
        <begin position="237"/>
        <end position="372"/>
    </location>
</feature>
<dbReference type="PROSITE" id="PS50102">
    <property type="entry name" value="RRM"/>
    <property type="match status" value="1"/>
</dbReference>
<dbReference type="InterPro" id="IPR035979">
    <property type="entry name" value="RBD_domain_sf"/>
</dbReference>
<feature type="compositionally biased region" description="Basic and acidic residues" evidence="4">
    <location>
        <begin position="445"/>
        <end position="458"/>
    </location>
</feature>
<dbReference type="EMBL" id="CAXITT010000054">
    <property type="protein sequence ID" value="CAL1529725.1"/>
    <property type="molecule type" value="Genomic_DNA"/>
</dbReference>
<accession>A0AAV2H812</accession>
<dbReference type="GO" id="GO:0010494">
    <property type="term" value="C:cytoplasmic stress granule"/>
    <property type="evidence" value="ECO:0007669"/>
    <property type="project" value="UniProtKB-SubCell"/>
</dbReference>
<feature type="compositionally biased region" description="Gly residues" evidence="4">
    <location>
        <begin position="461"/>
        <end position="502"/>
    </location>
</feature>
<evidence type="ECO:0000256" key="3">
    <source>
        <dbReference type="PROSITE-ProRule" id="PRU00176"/>
    </source>
</evidence>
<feature type="compositionally biased region" description="Low complexity" evidence="4">
    <location>
        <begin position="349"/>
        <end position="358"/>
    </location>
</feature>
<feature type="domain" description="NTF2" evidence="6">
    <location>
        <begin position="11"/>
        <end position="131"/>
    </location>
</feature>
<feature type="compositionally biased region" description="Basic and acidic residues" evidence="4">
    <location>
        <begin position="325"/>
        <end position="343"/>
    </location>
</feature>
<reference evidence="7 8" key="1">
    <citation type="submission" date="2024-04" db="EMBL/GenBank/DDBJ databases">
        <authorList>
            <consortium name="Genoscope - CEA"/>
            <person name="William W."/>
        </authorList>
    </citation>
    <scope>NUCLEOTIDE SEQUENCE [LARGE SCALE GENOMIC DNA]</scope>
</reference>
<dbReference type="InterPro" id="IPR018222">
    <property type="entry name" value="Nuclear_transport_factor_2_euk"/>
</dbReference>
<evidence type="ECO:0000256" key="4">
    <source>
        <dbReference type="SAM" id="MobiDB-lite"/>
    </source>
</evidence>
<dbReference type="PROSITE" id="PS50177">
    <property type="entry name" value="NTF2_DOMAIN"/>
    <property type="match status" value="1"/>
</dbReference>
<dbReference type="Proteomes" id="UP001497497">
    <property type="component" value="Unassembled WGS sequence"/>
</dbReference>
<dbReference type="SMART" id="SM00360">
    <property type="entry name" value="RRM"/>
    <property type="match status" value="1"/>
</dbReference>
<evidence type="ECO:0000259" key="5">
    <source>
        <dbReference type="PROSITE" id="PS50102"/>
    </source>
</evidence>
<dbReference type="InterPro" id="IPR000504">
    <property type="entry name" value="RRM_dom"/>
</dbReference>
<sequence length="530" mass="57856">MVMETPGPQEVGREFVRQYYTMLHEAPLHLHRFYSNNSAFVHGGVEKAGNEQPPVIGQEAIHKKIVSLNFNDCHAKIRQVDAQATVEDSVVVQVTGELSNNGEPMRRFMQTFVLVPQTPKKFYVHNDIFRYQDEVFHDEEGEVEEADRFVTDPREEVIENGQDQEPPSPEVSSPYYDQVPLSNGPTVEVETQKAPEPTPVHIQAPPQPPKQEVEIVPPVDREISRVEEAPVAEIEHKAYEQKVETKPAAAVEPSPQEYVEPQPGPKPVTWAALASKNTPGGVAPPQSSYPPPPVHTSKPPPARSEPLKADGTSSQAPQSQRAPRAPRERFLDRDRSSVSRGDGDGDADSVNGRRSNSVGGSGGLGGSKYSDNQQLFVGNLPLNITEPELKEFFEQYGKVEELRINTKSGGGKVPNFGFVVFENAEIVQEILKVKANQPIKYKGEHRLNVEEKKPRSTEGMRSGGRGGMSRGGMGGQGMGGSRTGGPPYGDRGGPGGRGGMKGSSGFNNRQDVRSSPNLGPRGGMSQQGRR</sequence>
<dbReference type="SUPFAM" id="SSF54427">
    <property type="entry name" value="NTF2-like"/>
    <property type="match status" value="1"/>
</dbReference>
<dbReference type="Gene3D" id="3.30.70.330">
    <property type="match status" value="1"/>
</dbReference>